<proteinExistence type="predicted"/>
<evidence type="ECO:0000313" key="1">
    <source>
        <dbReference type="EMBL" id="KAG5620233.1"/>
    </source>
</evidence>
<organism evidence="1 2">
    <name type="scientific">Solanum commersonii</name>
    <name type="common">Commerson's wild potato</name>
    <name type="synonym">Commerson's nightshade</name>
    <dbReference type="NCBI Taxonomy" id="4109"/>
    <lineage>
        <taxon>Eukaryota</taxon>
        <taxon>Viridiplantae</taxon>
        <taxon>Streptophyta</taxon>
        <taxon>Embryophyta</taxon>
        <taxon>Tracheophyta</taxon>
        <taxon>Spermatophyta</taxon>
        <taxon>Magnoliopsida</taxon>
        <taxon>eudicotyledons</taxon>
        <taxon>Gunneridae</taxon>
        <taxon>Pentapetalae</taxon>
        <taxon>asterids</taxon>
        <taxon>lamiids</taxon>
        <taxon>Solanales</taxon>
        <taxon>Solanaceae</taxon>
        <taxon>Solanoideae</taxon>
        <taxon>Solaneae</taxon>
        <taxon>Solanum</taxon>
    </lineage>
</organism>
<accession>A0A9J6A6S5</accession>
<evidence type="ECO:0000313" key="2">
    <source>
        <dbReference type="Proteomes" id="UP000824120"/>
    </source>
</evidence>
<sequence>MDVVESENTYVTPLVAIGTGNTNYTQSSYTYLNLSESGGTYEKASIYCLWKHPFENYTKFDVHTDSISIFKNKLIIKYPTNLATIIYVITVSYILPENQFFTAFQNPIDPHFDFGVCKEVNDKDERLITTHNEVTQYIRGAKILANTPWVEVDYICIPINSSAAFH</sequence>
<gene>
    <name evidence="1" type="ORF">H5410_005451</name>
</gene>
<reference evidence="1 2" key="1">
    <citation type="submission" date="2020-09" db="EMBL/GenBank/DDBJ databases">
        <title>De no assembly of potato wild relative species, Solanum commersonii.</title>
        <authorList>
            <person name="Cho K."/>
        </authorList>
    </citation>
    <scope>NUCLEOTIDE SEQUENCE [LARGE SCALE GENOMIC DNA]</scope>
    <source>
        <strain evidence="1">LZ3.2</strain>
        <tissue evidence="1">Leaf</tissue>
    </source>
</reference>
<dbReference type="EMBL" id="JACXVP010000002">
    <property type="protein sequence ID" value="KAG5620233.1"/>
    <property type="molecule type" value="Genomic_DNA"/>
</dbReference>
<dbReference type="AlphaFoldDB" id="A0A9J6A6S5"/>
<name>A0A9J6A6S5_SOLCO</name>
<comment type="caution">
    <text evidence="1">The sequence shown here is derived from an EMBL/GenBank/DDBJ whole genome shotgun (WGS) entry which is preliminary data.</text>
</comment>
<protein>
    <submittedName>
        <fullName evidence="1">Uncharacterized protein</fullName>
    </submittedName>
</protein>
<keyword evidence="2" id="KW-1185">Reference proteome</keyword>
<dbReference type="Proteomes" id="UP000824120">
    <property type="component" value="Chromosome 2"/>
</dbReference>